<dbReference type="EMBL" id="LN831776">
    <property type="protein sequence ID" value="CQR59025.1"/>
    <property type="molecule type" value="Genomic_DNA"/>
</dbReference>
<dbReference type="InterPro" id="IPR011006">
    <property type="entry name" value="CheY-like_superfamily"/>
</dbReference>
<dbReference type="Proteomes" id="UP000033163">
    <property type="component" value="Chromosome I"/>
</dbReference>
<dbReference type="SUPFAM" id="SSF55874">
    <property type="entry name" value="ATPase domain of HSP90 chaperone/DNA topoisomerase II/histidine kinase"/>
    <property type="match status" value="1"/>
</dbReference>
<keyword evidence="6" id="KW-0812">Transmembrane</keyword>
<dbReference type="SMART" id="SM00387">
    <property type="entry name" value="HATPase_c"/>
    <property type="match status" value="1"/>
</dbReference>
<dbReference type="Pfam" id="PF00196">
    <property type="entry name" value="GerE"/>
    <property type="match status" value="1"/>
</dbReference>
<sequence length="601" mass="67565">MQKNKARWAWQDLTVLLLRLLWSMAVIILMYQDKPDFPLLLVLPAVLLGGVVPSWVGRNFTTRYALLEFILAGGIALALAYYFGLTRLFLPAVLMLAFHTRGKAHFYTLPLTLLLFSLSAGPTIQAGLSHPLIWLSLSDGLFVYAAGYGLQVGAKSINGIRQKLALVNEQYAILEQYSSQIERMTLLEERYRMAREVHDTIGHSYTSIILGLETLKPHVASQEGEHKLQGVLELARKGLDDVRLQVHQMDPLEEPVTLDRALMQIAGQFESNTGVTLSFRTMGEPYAVIKQAKHTLSRSLQEALTNASRHGQASAIRVVLQYDPAQLMLQIQDNGKGTAQLRYGFGLTGMKERLAALQGKLYIDSQENDGTLVTCIIPNQTQEGERRIDILLADDQPLVRESLRLLLGEEKDFRLRTAASGKQALEQCAAEQPDIVLMDIHMPEMDGLEATRQLKEKWPEVRVIIITTFEEITYAAEALRLGAEGYLLKTLHPKELAATIRLIYGGGTMISQEVAQQLFQDQQLEAPLNPYDLTERELEVLQELTEGLRNKQIAQKLHLSEGTVRNYISAIYLKLQVGDRDEAVEKSKKEQLVQQPRIYQN</sequence>
<reference evidence="10" key="1">
    <citation type="submission" date="2015-03" db="EMBL/GenBank/DDBJ databases">
        <authorList>
            <person name="Wibberg D."/>
        </authorList>
    </citation>
    <scope>NUCLEOTIDE SEQUENCE [LARGE SCALE GENOMIC DNA]</scope>
</reference>
<dbReference type="InterPro" id="IPR039420">
    <property type="entry name" value="WalR-like"/>
</dbReference>
<dbReference type="CDD" id="cd16917">
    <property type="entry name" value="HATPase_UhpB-NarQ-NarX-like"/>
    <property type="match status" value="1"/>
</dbReference>
<keyword evidence="1 5" id="KW-0597">Phosphoprotein</keyword>
<evidence type="ECO:0000313" key="9">
    <source>
        <dbReference type="EMBL" id="CQR59025.1"/>
    </source>
</evidence>
<dbReference type="STRING" id="483937.AMQ84_31460"/>
<dbReference type="Gene3D" id="3.40.50.2300">
    <property type="match status" value="1"/>
</dbReference>
<name>A0A0E4HGC2_9BACL</name>
<dbReference type="HOGENOM" id="CLU_000445_20_15_9"/>
<evidence type="ECO:0000256" key="3">
    <source>
        <dbReference type="ARBA" id="ARBA00023125"/>
    </source>
</evidence>
<dbReference type="SUPFAM" id="SSF52172">
    <property type="entry name" value="CheY-like"/>
    <property type="match status" value="1"/>
</dbReference>
<dbReference type="GO" id="GO:0006355">
    <property type="term" value="P:regulation of DNA-templated transcription"/>
    <property type="evidence" value="ECO:0007669"/>
    <property type="project" value="InterPro"/>
</dbReference>
<feature type="domain" description="Response regulatory" evidence="8">
    <location>
        <begin position="389"/>
        <end position="504"/>
    </location>
</feature>
<feature type="transmembrane region" description="Helical" evidence="6">
    <location>
        <begin position="37"/>
        <end position="57"/>
    </location>
</feature>
<keyword evidence="2" id="KW-0805">Transcription regulation</keyword>
<gene>
    <name evidence="9" type="ORF">PRIO_6678</name>
</gene>
<dbReference type="GO" id="GO:0003677">
    <property type="term" value="F:DNA binding"/>
    <property type="evidence" value="ECO:0007669"/>
    <property type="project" value="UniProtKB-KW"/>
</dbReference>
<dbReference type="SMART" id="SM00448">
    <property type="entry name" value="REC"/>
    <property type="match status" value="1"/>
</dbReference>
<dbReference type="RefSeq" id="WP_020434338.1">
    <property type="nucleotide sequence ID" value="NZ_AGBD01001969.1"/>
</dbReference>
<feature type="modified residue" description="4-aspartylphosphate" evidence="5">
    <location>
        <position position="439"/>
    </location>
</feature>
<evidence type="ECO:0000259" key="8">
    <source>
        <dbReference type="PROSITE" id="PS50110"/>
    </source>
</evidence>
<dbReference type="GO" id="GO:0016020">
    <property type="term" value="C:membrane"/>
    <property type="evidence" value="ECO:0007669"/>
    <property type="project" value="InterPro"/>
</dbReference>
<proteinExistence type="predicted"/>
<dbReference type="CDD" id="cd06170">
    <property type="entry name" value="LuxR_C_like"/>
    <property type="match status" value="1"/>
</dbReference>
<dbReference type="InterPro" id="IPR016032">
    <property type="entry name" value="Sig_transdc_resp-reg_C-effctor"/>
</dbReference>
<evidence type="ECO:0000259" key="7">
    <source>
        <dbReference type="PROSITE" id="PS50043"/>
    </source>
</evidence>
<dbReference type="Pfam" id="PF02518">
    <property type="entry name" value="HATPase_c"/>
    <property type="match status" value="1"/>
</dbReference>
<dbReference type="PANTHER" id="PTHR43214">
    <property type="entry name" value="TWO-COMPONENT RESPONSE REGULATOR"/>
    <property type="match status" value="1"/>
</dbReference>
<evidence type="ECO:0000256" key="4">
    <source>
        <dbReference type="ARBA" id="ARBA00023163"/>
    </source>
</evidence>
<dbReference type="PANTHER" id="PTHR43214:SF24">
    <property type="entry name" value="TRANSCRIPTIONAL REGULATORY PROTEIN NARL-RELATED"/>
    <property type="match status" value="1"/>
</dbReference>
<feature type="transmembrane region" description="Helical" evidence="6">
    <location>
        <begin position="64"/>
        <end position="84"/>
    </location>
</feature>
<dbReference type="CDD" id="cd17535">
    <property type="entry name" value="REC_NarL-like"/>
    <property type="match status" value="1"/>
</dbReference>
<dbReference type="InterPro" id="IPR003594">
    <property type="entry name" value="HATPase_dom"/>
</dbReference>
<dbReference type="Gene3D" id="3.30.565.10">
    <property type="entry name" value="Histidine kinase-like ATPase, C-terminal domain"/>
    <property type="match status" value="1"/>
</dbReference>
<protein>
    <submittedName>
        <fullName evidence="9">LuxR family transcriptional regulator</fullName>
    </submittedName>
</protein>
<dbReference type="Gene3D" id="1.20.5.1930">
    <property type="match status" value="1"/>
</dbReference>
<dbReference type="AlphaFoldDB" id="A0A0E4HGC2"/>
<dbReference type="PATRIC" id="fig|1073571.4.peg.7140"/>
<dbReference type="KEGG" id="pri:PRIO_6678"/>
<keyword evidence="6" id="KW-1133">Transmembrane helix</keyword>
<evidence type="ECO:0000256" key="6">
    <source>
        <dbReference type="SAM" id="Phobius"/>
    </source>
</evidence>
<evidence type="ECO:0000256" key="5">
    <source>
        <dbReference type="PROSITE-ProRule" id="PRU00169"/>
    </source>
</evidence>
<dbReference type="SMART" id="SM00421">
    <property type="entry name" value="HTH_LUXR"/>
    <property type="match status" value="1"/>
</dbReference>
<evidence type="ECO:0000313" key="10">
    <source>
        <dbReference type="Proteomes" id="UP000033163"/>
    </source>
</evidence>
<dbReference type="Pfam" id="PF00072">
    <property type="entry name" value="Response_reg"/>
    <property type="match status" value="1"/>
</dbReference>
<keyword evidence="6" id="KW-0472">Membrane</keyword>
<dbReference type="PROSITE" id="PS50110">
    <property type="entry name" value="RESPONSE_REGULATORY"/>
    <property type="match status" value="1"/>
</dbReference>
<dbReference type="GO" id="GO:0046983">
    <property type="term" value="F:protein dimerization activity"/>
    <property type="evidence" value="ECO:0007669"/>
    <property type="project" value="InterPro"/>
</dbReference>
<feature type="domain" description="HTH luxR-type" evidence="7">
    <location>
        <begin position="526"/>
        <end position="591"/>
    </location>
</feature>
<evidence type="ECO:0000256" key="1">
    <source>
        <dbReference type="ARBA" id="ARBA00022553"/>
    </source>
</evidence>
<dbReference type="InterPro" id="IPR000792">
    <property type="entry name" value="Tscrpt_reg_LuxR_C"/>
</dbReference>
<dbReference type="InterPro" id="IPR001789">
    <property type="entry name" value="Sig_transdc_resp-reg_receiver"/>
</dbReference>
<keyword evidence="3" id="KW-0238">DNA-binding</keyword>
<dbReference type="InterPro" id="IPR036890">
    <property type="entry name" value="HATPase_C_sf"/>
</dbReference>
<dbReference type="PROSITE" id="PS50043">
    <property type="entry name" value="HTH_LUXR_2"/>
    <property type="match status" value="1"/>
</dbReference>
<dbReference type="PRINTS" id="PR00038">
    <property type="entry name" value="HTHLUXR"/>
</dbReference>
<dbReference type="InterPro" id="IPR058245">
    <property type="entry name" value="NreC/VraR/RcsB-like_REC"/>
</dbReference>
<dbReference type="SUPFAM" id="SSF46894">
    <property type="entry name" value="C-terminal effector domain of the bipartite response regulators"/>
    <property type="match status" value="1"/>
</dbReference>
<keyword evidence="4" id="KW-0804">Transcription</keyword>
<dbReference type="Pfam" id="PF07730">
    <property type="entry name" value="HisKA_3"/>
    <property type="match status" value="1"/>
</dbReference>
<organism evidence="9 10">
    <name type="scientific">Paenibacillus riograndensis SBR5</name>
    <dbReference type="NCBI Taxonomy" id="1073571"/>
    <lineage>
        <taxon>Bacteria</taxon>
        <taxon>Bacillati</taxon>
        <taxon>Bacillota</taxon>
        <taxon>Bacilli</taxon>
        <taxon>Bacillales</taxon>
        <taxon>Paenibacillaceae</taxon>
        <taxon>Paenibacillus</taxon>
        <taxon>Paenibacillus sonchi group</taxon>
    </lineage>
</organism>
<feature type="transmembrane region" description="Helical" evidence="6">
    <location>
        <begin position="12"/>
        <end position="31"/>
    </location>
</feature>
<evidence type="ECO:0000256" key="2">
    <source>
        <dbReference type="ARBA" id="ARBA00023015"/>
    </source>
</evidence>
<dbReference type="InterPro" id="IPR011712">
    <property type="entry name" value="Sig_transdc_His_kin_sub3_dim/P"/>
</dbReference>
<dbReference type="PROSITE" id="PS00622">
    <property type="entry name" value="HTH_LUXR_1"/>
    <property type="match status" value="1"/>
</dbReference>
<dbReference type="GO" id="GO:0000155">
    <property type="term" value="F:phosphorelay sensor kinase activity"/>
    <property type="evidence" value="ECO:0007669"/>
    <property type="project" value="InterPro"/>
</dbReference>
<accession>A0A0E4HGC2</accession>